<dbReference type="Pfam" id="PF00069">
    <property type="entry name" value="Pkinase"/>
    <property type="match status" value="1"/>
</dbReference>
<dbReference type="PROSITE" id="PS00108">
    <property type="entry name" value="PROTEIN_KINASE_ST"/>
    <property type="match status" value="1"/>
</dbReference>
<dbReference type="Proteomes" id="UP001594351">
    <property type="component" value="Unassembled WGS sequence"/>
</dbReference>
<reference evidence="8 9" key="1">
    <citation type="submission" date="2024-09" db="EMBL/GenBank/DDBJ databases">
        <title>Laminarin stimulates single cell rates of sulfate reduction while oxygen inhibits transcriptomic activity in coastal marine sediment.</title>
        <authorList>
            <person name="Lindsay M."/>
            <person name="Orcutt B."/>
            <person name="Emerson D."/>
            <person name="Stepanauskas R."/>
            <person name="D'Angelo T."/>
        </authorList>
    </citation>
    <scope>NUCLEOTIDE SEQUENCE [LARGE SCALE GENOMIC DNA]</scope>
    <source>
        <strain evidence="8">SAG AM-311-K15</strain>
    </source>
</reference>
<feature type="binding site" evidence="5">
    <location>
        <position position="37"/>
    </location>
    <ligand>
        <name>ATP</name>
        <dbReference type="ChEBI" id="CHEBI:30616"/>
    </ligand>
</feature>
<keyword evidence="3 8" id="KW-0418">Kinase</keyword>
<keyword evidence="2 5" id="KW-0547">Nucleotide-binding</keyword>
<dbReference type="PANTHER" id="PTHR43289">
    <property type="entry name" value="MITOGEN-ACTIVATED PROTEIN KINASE KINASE KINASE 20-RELATED"/>
    <property type="match status" value="1"/>
</dbReference>
<dbReference type="CDD" id="cd14014">
    <property type="entry name" value="STKc_PknB_like"/>
    <property type="match status" value="1"/>
</dbReference>
<dbReference type="InterPro" id="IPR000719">
    <property type="entry name" value="Prot_kinase_dom"/>
</dbReference>
<evidence type="ECO:0000259" key="7">
    <source>
        <dbReference type="PROSITE" id="PS50011"/>
    </source>
</evidence>
<keyword evidence="1 8" id="KW-0808">Transferase</keyword>
<keyword evidence="9" id="KW-1185">Reference proteome</keyword>
<dbReference type="SUPFAM" id="SSF56112">
    <property type="entry name" value="Protein kinase-like (PK-like)"/>
    <property type="match status" value="1"/>
</dbReference>
<organism evidence="8 9">
    <name type="scientific">candidate division CSSED10-310 bacterium</name>
    <dbReference type="NCBI Taxonomy" id="2855610"/>
    <lineage>
        <taxon>Bacteria</taxon>
        <taxon>Bacteria division CSSED10-310</taxon>
    </lineage>
</organism>
<evidence type="ECO:0000256" key="5">
    <source>
        <dbReference type="PROSITE-ProRule" id="PRU10141"/>
    </source>
</evidence>
<dbReference type="InterPro" id="IPR017441">
    <property type="entry name" value="Protein_kinase_ATP_BS"/>
</dbReference>
<keyword evidence="6" id="KW-0472">Membrane</keyword>
<evidence type="ECO:0000256" key="2">
    <source>
        <dbReference type="ARBA" id="ARBA00022741"/>
    </source>
</evidence>
<evidence type="ECO:0000313" key="8">
    <source>
        <dbReference type="EMBL" id="MFC1851606.1"/>
    </source>
</evidence>
<keyword evidence="6" id="KW-1133">Transmembrane helix</keyword>
<proteinExistence type="predicted"/>
<dbReference type="PANTHER" id="PTHR43289:SF6">
    <property type="entry name" value="SERINE_THREONINE-PROTEIN KINASE NEKL-3"/>
    <property type="match status" value="1"/>
</dbReference>
<dbReference type="Gene3D" id="1.10.510.10">
    <property type="entry name" value="Transferase(Phosphotransferase) domain 1"/>
    <property type="match status" value="1"/>
</dbReference>
<comment type="caution">
    <text evidence="8">The sequence shown here is derived from an EMBL/GenBank/DDBJ whole genome shotgun (WGS) entry which is preliminary data.</text>
</comment>
<dbReference type="InterPro" id="IPR011009">
    <property type="entry name" value="Kinase-like_dom_sf"/>
</dbReference>
<evidence type="ECO:0000256" key="6">
    <source>
        <dbReference type="SAM" id="Phobius"/>
    </source>
</evidence>
<dbReference type="InterPro" id="IPR008271">
    <property type="entry name" value="Ser/Thr_kinase_AS"/>
</dbReference>
<dbReference type="EC" id="2.7.11.1" evidence="8"/>
<sequence length="601" mass="67442">MPDNIGRYKILSHLGRGGMAEVFLAEDPLLHRRLALKVILLDSISESSIRTDYLNRFKIEARALAKLSHPAIVGVYDTGEDDGVPWIAFEFIDGKNLEKIIQQKKRLSYKRAILIANDIAQALNHAHEQGIIHRDVKPSNILITKSGLTKLTDFGVAKAPWTSQTTTGATVGSPGYMSPEQIRGYELDGRSDVFSLGIVLYEMLTGNHPFMRDTVAGTLLATINGIYKPLKELLGDVPPRLEYELSRCLAIDKKYRISSASEFIDIFNTIDVSTDLAPPKLVEVKAESEDGAIKSGTEFATRVAPRKIVPADVHQSKIFNFLTFIVKKLRRRRKSAFGLSIIIMLSILISSSQFYQEKLGQWAIIKRGESVSDLRKLALAGPLPEVIRACTKLHKLGHDFPKDRLLFEFNKCLQKNDVEGARMLSSKLAQLDYVTGTILEGRCYLKNGDYSAAGIAFEKAQHKNGGKDLFHTMKSQILNECEQILIRKKAPPALIELILQSLRVKQPKIKMWVNSSEYWLRWNAVALSTSAKIPVDWVAIYILDLNADEWSIRDNAVKELGERGDERAIPALEKISQNKFTDPLIARRAHSVLINVFKKKN</sequence>
<accession>A0ABV6YZI2</accession>
<dbReference type="EMBL" id="JBHPBY010000206">
    <property type="protein sequence ID" value="MFC1851606.1"/>
    <property type="molecule type" value="Genomic_DNA"/>
</dbReference>
<feature type="transmembrane region" description="Helical" evidence="6">
    <location>
        <begin position="336"/>
        <end position="355"/>
    </location>
</feature>
<dbReference type="InterPro" id="IPR011989">
    <property type="entry name" value="ARM-like"/>
</dbReference>
<evidence type="ECO:0000256" key="3">
    <source>
        <dbReference type="ARBA" id="ARBA00022777"/>
    </source>
</evidence>
<evidence type="ECO:0000256" key="1">
    <source>
        <dbReference type="ARBA" id="ARBA00022679"/>
    </source>
</evidence>
<dbReference type="PROSITE" id="PS00107">
    <property type="entry name" value="PROTEIN_KINASE_ATP"/>
    <property type="match status" value="1"/>
</dbReference>
<dbReference type="PROSITE" id="PS50011">
    <property type="entry name" value="PROTEIN_KINASE_DOM"/>
    <property type="match status" value="1"/>
</dbReference>
<dbReference type="Gene3D" id="1.25.10.10">
    <property type="entry name" value="Leucine-rich Repeat Variant"/>
    <property type="match status" value="1"/>
</dbReference>
<dbReference type="GO" id="GO:0004674">
    <property type="term" value="F:protein serine/threonine kinase activity"/>
    <property type="evidence" value="ECO:0007669"/>
    <property type="project" value="UniProtKB-EC"/>
</dbReference>
<dbReference type="Gene3D" id="3.30.200.20">
    <property type="entry name" value="Phosphorylase Kinase, domain 1"/>
    <property type="match status" value="1"/>
</dbReference>
<evidence type="ECO:0000313" key="9">
    <source>
        <dbReference type="Proteomes" id="UP001594351"/>
    </source>
</evidence>
<protein>
    <submittedName>
        <fullName evidence="8">Serine/threonine-protein kinase</fullName>
        <ecNumber evidence="8">2.7.11.1</ecNumber>
    </submittedName>
</protein>
<dbReference type="SMART" id="SM00220">
    <property type="entry name" value="S_TKc"/>
    <property type="match status" value="1"/>
</dbReference>
<keyword evidence="6" id="KW-0812">Transmembrane</keyword>
<gene>
    <name evidence="8" type="ORF">ACFL27_15555</name>
</gene>
<evidence type="ECO:0000256" key="4">
    <source>
        <dbReference type="ARBA" id="ARBA00022840"/>
    </source>
</evidence>
<feature type="domain" description="Protein kinase" evidence="7">
    <location>
        <begin position="8"/>
        <end position="268"/>
    </location>
</feature>
<name>A0ABV6YZI2_UNCC1</name>
<keyword evidence="4 5" id="KW-0067">ATP-binding</keyword>